<reference evidence="5" key="1">
    <citation type="submission" date="2020-01" db="EMBL/GenBank/DDBJ databases">
        <title>Development of genomics and gene disruption for Polysphondylium violaceum indicates a role for the polyketide synthase stlB in stalk morphogenesis.</title>
        <authorList>
            <person name="Narita B."/>
            <person name="Kawabe Y."/>
            <person name="Kin K."/>
            <person name="Saito T."/>
            <person name="Gibbs R."/>
            <person name="Kuspa A."/>
            <person name="Muzny D."/>
            <person name="Queller D."/>
            <person name="Richards S."/>
            <person name="Strassman J."/>
            <person name="Sucgang R."/>
            <person name="Worley K."/>
            <person name="Schaap P."/>
        </authorList>
    </citation>
    <scope>NUCLEOTIDE SEQUENCE</scope>
    <source>
        <strain evidence="5">QSvi11</strain>
    </source>
</reference>
<dbReference type="EMBL" id="AJWJ01000066">
    <property type="protein sequence ID" value="KAF2076278.1"/>
    <property type="molecule type" value="Genomic_DNA"/>
</dbReference>
<keyword evidence="6" id="KW-1185">Reference proteome</keyword>
<gene>
    <name evidence="5" type="ORF">CYY_002393</name>
</gene>
<protein>
    <recommendedName>
        <fullName evidence="4">Rho-GAP domain-containing protein</fullName>
    </recommendedName>
</protein>
<dbReference type="SMART" id="SM00324">
    <property type="entry name" value="RhoGAP"/>
    <property type="match status" value="1"/>
</dbReference>
<dbReference type="OrthoDB" id="17210at2759"/>
<dbReference type="GO" id="GO:0005096">
    <property type="term" value="F:GTPase activator activity"/>
    <property type="evidence" value="ECO:0007669"/>
    <property type="project" value="TreeGrafter"/>
</dbReference>
<dbReference type="Pfam" id="PF00620">
    <property type="entry name" value="RhoGAP"/>
    <property type="match status" value="1"/>
</dbReference>
<feature type="compositionally biased region" description="Low complexity" evidence="3">
    <location>
        <begin position="43"/>
        <end position="57"/>
    </location>
</feature>
<evidence type="ECO:0000256" key="2">
    <source>
        <dbReference type="ARBA" id="ARBA00022490"/>
    </source>
</evidence>
<sequence>MDHDSDSADNNNNSNWKTNNTIRKWSPTYEVPQQQSNTPRENTSSTATTTTTTTPTPVSLDDALNEGGIVQAKQAITNLLNKFLKSRPTKDDLVQNKILKSEYKPIPLRYSLIDHLCNYIEKNALSLEGVFRISGSNHQIRLLWSTFASSDNIEFPLNIHTTAGALKLYIREQHEPLIAYEHFSTYISQLVNDTITTKDIVQLMNKVSADNIRVIKRILRTLIILARHSELNKMDANNMGIVFGPNLFKSKPDSLNIFSEAKYSNESVTFLITNYQSVFPDLEIPILGTETNTEDATNKIGGGGGSGGSAGSGAGSSSGSDATNNNNNSSKPISPSSTSNNASSSLSPSSALGLNSNSNTSGGNANPPLSPLVLSSPSSIINSKSLSKTQLQPIHPSLENSISLVEKVNNPISQYDKKDFSMIHHLSSKLAKTKHFKNEQIWDQYLVLKICGNLINAQKSIQNAMPATNTTNNNTLKKKSNSFQQQQQQVSLVPMYILVSSANIFFFDTQQYEIQHILPHNRLKEISLDVVNKGLFSILDAETHKISYFLVPKPKVIDLLVRNLEKGRAIAKVTNKGMANLQARKFPLLEANGSGNNQFGKLPESRPVFESLASSGFSELDVWEGTVDLLEVVKKFSNILVPAESKAVVEFLLPNIPQFNGIYRKSYKLDIKTSVYKIICLICEKAKLEPTKFLLRTLKGRTLFDNVSLSDYGLGTLFTAWQLRFIALDSPESTGNFVVEFWMPDSPEFKGMQKKAIKVDAYQPLKRIMKGLCDKLKIPNHHYYHLIGPEGEILGDNDILSSIGLGIKFKTCKMKLAKNKFPIGTNPELDTPMVKSLVNDIIEGAWTKIRDRHNERIKLYCKHMLDYIVDQTFVEISKAETVPKRVAMLSKNSRYEFYQTLAIKEEEELIISNTDGYRNSVIKARCIVDQEPEQSPNYPLYRPKINIGKGPITSLRDIKINSAKTGFLSELKAKSELNNVGNQNNNNSPVSMENNLRPQKTKAFSTPVINNPNTIVSLLSLKPGTSKLVEQLKMRMSIKFNASDVEDLVPKGSPIQTRRNKL</sequence>
<dbReference type="GO" id="GO:0007264">
    <property type="term" value="P:small GTPase-mediated signal transduction"/>
    <property type="evidence" value="ECO:0007669"/>
    <property type="project" value="TreeGrafter"/>
</dbReference>
<feature type="compositionally biased region" description="Polar residues" evidence="3">
    <location>
        <begin position="31"/>
        <end position="42"/>
    </location>
</feature>
<evidence type="ECO:0000259" key="4">
    <source>
        <dbReference type="PROSITE" id="PS50238"/>
    </source>
</evidence>
<organism evidence="5 6">
    <name type="scientific">Polysphondylium violaceum</name>
    <dbReference type="NCBI Taxonomy" id="133409"/>
    <lineage>
        <taxon>Eukaryota</taxon>
        <taxon>Amoebozoa</taxon>
        <taxon>Evosea</taxon>
        <taxon>Eumycetozoa</taxon>
        <taxon>Dictyostelia</taxon>
        <taxon>Dictyosteliales</taxon>
        <taxon>Dictyosteliaceae</taxon>
        <taxon>Polysphondylium</taxon>
    </lineage>
</organism>
<dbReference type="Gene3D" id="1.10.555.10">
    <property type="entry name" value="Rho GTPase activation protein"/>
    <property type="match status" value="1"/>
</dbReference>
<comment type="caution">
    <text evidence="5">The sequence shown here is derived from an EMBL/GenBank/DDBJ whole genome shotgun (WGS) entry which is preliminary data.</text>
</comment>
<feature type="compositionally biased region" description="Gly residues" evidence="3">
    <location>
        <begin position="300"/>
        <end position="316"/>
    </location>
</feature>
<dbReference type="AlphaFoldDB" id="A0A8J4PWL4"/>
<comment type="subcellular location">
    <subcellularLocation>
        <location evidence="1">Cytoplasm</location>
    </subcellularLocation>
</comment>
<proteinExistence type="predicted"/>
<evidence type="ECO:0000313" key="5">
    <source>
        <dbReference type="EMBL" id="KAF2076278.1"/>
    </source>
</evidence>
<evidence type="ECO:0000256" key="3">
    <source>
        <dbReference type="SAM" id="MobiDB-lite"/>
    </source>
</evidence>
<feature type="region of interest" description="Disordered" evidence="3">
    <location>
        <begin position="1"/>
        <end position="62"/>
    </location>
</feature>
<feature type="compositionally biased region" description="Low complexity" evidence="3">
    <location>
        <begin position="317"/>
        <end position="371"/>
    </location>
</feature>
<feature type="compositionally biased region" description="Low complexity" evidence="3">
    <location>
        <begin position="8"/>
        <end position="20"/>
    </location>
</feature>
<dbReference type="SUPFAM" id="SSF48350">
    <property type="entry name" value="GTPase activation domain, GAP"/>
    <property type="match status" value="1"/>
</dbReference>
<accession>A0A8J4PWL4</accession>
<dbReference type="InterPro" id="IPR000198">
    <property type="entry name" value="RhoGAP_dom"/>
</dbReference>
<feature type="region of interest" description="Disordered" evidence="3">
    <location>
        <begin position="293"/>
        <end position="371"/>
    </location>
</feature>
<dbReference type="CDD" id="cd00159">
    <property type="entry name" value="RhoGAP"/>
    <property type="match status" value="1"/>
</dbReference>
<name>A0A8J4PWL4_9MYCE</name>
<evidence type="ECO:0000313" key="6">
    <source>
        <dbReference type="Proteomes" id="UP000695562"/>
    </source>
</evidence>
<dbReference type="PROSITE" id="PS50238">
    <property type="entry name" value="RHOGAP"/>
    <property type="match status" value="1"/>
</dbReference>
<dbReference type="PANTHER" id="PTHR45808:SF2">
    <property type="entry name" value="RHO GTPASE-ACTIVATING PROTEIN 68F"/>
    <property type="match status" value="1"/>
</dbReference>
<evidence type="ECO:0000256" key="1">
    <source>
        <dbReference type="ARBA" id="ARBA00004496"/>
    </source>
</evidence>
<dbReference type="InterPro" id="IPR008936">
    <property type="entry name" value="Rho_GTPase_activation_prot"/>
</dbReference>
<dbReference type="Proteomes" id="UP000695562">
    <property type="component" value="Unassembled WGS sequence"/>
</dbReference>
<keyword evidence="2" id="KW-0963">Cytoplasm</keyword>
<dbReference type="GO" id="GO:0005737">
    <property type="term" value="C:cytoplasm"/>
    <property type="evidence" value="ECO:0007669"/>
    <property type="project" value="UniProtKB-SubCell"/>
</dbReference>
<feature type="domain" description="Rho-GAP" evidence="4">
    <location>
        <begin position="101"/>
        <end position="279"/>
    </location>
</feature>
<dbReference type="PANTHER" id="PTHR45808">
    <property type="entry name" value="RHO GTPASE-ACTIVATING PROTEIN 68F"/>
    <property type="match status" value="1"/>
</dbReference>